<dbReference type="EMBL" id="OY660881">
    <property type="protein sequence ID" value="CAJ1078918.1"/>
    <property type="molecule type" value="Genomic_DNA"/>
</dbReference>
<name>A0AAV1GZG0_XYRNO</name>
<feature type="region of interest" description="Disordered" evidence="1">
    <location>
        <begin position="1"/>
        <end position="107"/>
    </location>
</feature>
<gene>
    <name evidence="2" type="ORF">XNOV1_A027947</name>
</gene>
<evidence type="ECO:0000256" key="1">
    <source>
        <dbReference type="SAM" id="MobiDB-lite"/>
    </source>
</evidence>
<feature type="compositionally biased region" description="Basic and acidic residues" evidence="1">
    <location>
        <begin position="16"/>
        <end position="37"/>
    </location>
</feature>
<evidence type="ECO:0000313" key="3">
    <source>
        <dbReference type="Proteomes" id="UP001178508"/>
    </source>
</evidence>
<proteinExistence type="predicted"/>
<sequence length="154" mass="17749">MAPKLNTTFGVIWTSKHQELSFEQRGREEEDGEREREREEEEEEEKSSEMGKDAGGGRRGCESSWGEEAELTHKGGRSFISREKTSHESLTSSVHIRRASERSPQHPAVKKGFLRLLSRKHTGRWWEGGGFNNDETTLYRFNTLTRRVLKTPTV</sequence>
<keyword evidence="3" id="KW-1185">Reference proteome</keyword>
<protein>
    <submittedName>
        <fullName evidence="2">Uncharacterized protein</fullName>
    </submittedName>
</protein>
<evidence type="ECO:0000313" key="2">
    <source>
        <dbReference type="EMBL" id="CAJ1078918.1"/>
    </source>
</evidence>
<organism evidence="2 3">
    <name type="scientific">Xyrichtys novacula</name>
    <name type="common">Pearly razorfish</name>
    <name type="synonym">Hemipteronotus novacula</name>
    <dbReference type="NCBI Taxonomy" id="13765"/>
    <lineage>
        <taxon>Eukaryota</taxon>
        <taxon>Metazoa</taxon>
        <taxon>Chordata</taxon>
        <taxon>Craniata</taxon>
        <taxon>Vertebrata</taxon>
        <taxon>Euteleostomi</taxon>
        <taxon>Actinopterygii</taxon>
        <taxon>Neopterygii</taxon>
        <taxon>Teleostei</taxon>
        <taxon>Neoteleostei</taxon>
        <taxon>Acanthomorphata</taxon>
        <taxon>Eupercaria</taxon>
        <taxon>Labriformes</taxon>
        <taxon>Labridae</taxon>
        <taxon>Xyrichtys</taxon>
    </lineage>
</organism>
<accession>A0AAV1GZG0</accession>
<dbReference type="AlphaFoldDB" id="A0AAV1GZG0"/>
<dbReference type="Proteomes" id="UP001178508">
    <property type="component" value="Chromosome 18"/>
</dbReference>
<feature type="compositionally biased region" description="Basic and acidic residues" evidence="1">
    <location>
        <begin position="47"/>
        <end position="61"/>
    </location>
</feature>
<reference evidence="2" key="1">
    <citation type="submission" date="2023-08" db="EMBL/GenBank/DDBJ databases">
        <authorList>
            <person name="Alioto T."/>
            <person name="Alioto T."/>
            <person name="Gomez Garrido J."/>
        </authorList>
    </citation>
    <scope>NUCLEOTIDE SEQUENCE</scope>
</reference>